<organism evidence="3 4">
    <name type="scientific">Caenibius tardaugens NBRC 16725</name>
    <dbReference type="NCBI Taxonomy" id="1219035"/>
    <lineage>
        <taxon>Bacteria</taxon>
        <taxon>Pseudomonadati</taxon>
        <taxon>Pseudomonadota</taxon>
        <taxon>Alphaproteobacteria</taxon>
        <taxon>Sphingomonadales</taxon>
        <taxon>Erythrobacteraceae</taxon>
        <taxon>Caenibius</taxon>
    </lineage>
</organism>
<dbReference type="OrthoDB" id="7511332at2"/>
<feature type="compositionally biased region" description="Acidic residues" evidence="1">
    <location>
        <begin position="425"/>
        <end position="438"/>
    </location>
</feature>
<protein>
    <submittedName>
        <fullName evidence="3">Uncharacterized protein</fullName>
    </submittedName>
</protein>
<proteinExistence type="predicted"/>
<dbReference type="EMBL" id="BASZ01000004">
    <property type="protein sequence ID" value="GAD48733.1"/>
    <property type="molecule type" value="Genomic_DNA"/>
</dbReference>
<dbReference type="eggNOG" id="ENOG5031EH6">
    <property type="taxonomic scope" value="Bacteria"/>
</dbReference>
<gene>
    <name evidence="3" type="ORF">NT2_04_01440</name>
</gene>
<dbReference type="KEGG" id="ntd:EGO55_09565"/>
<dbReference type="Proteomes" id="UP000016568">
    <property type="component" value="Unassembled WGS sequence"/>
</dbReference>
<feature type="region of interest" description="Disordered" evidence="1">
    <location>
        <begin position="388"/>
        <end position="454"/>
    </location>
</feature>
<evidence type="ECO:0000313" key="4">
    <source>
        <dbReference type="Proteomes" id="UP000016568"/>
    </source>
</evidence>
<accession>U3A1V2</accession>
<comment type="caution">
    <text evidence="3">The sequence shown here is derived from an EMBL/GenBank/DDBJ whole genome shotgun (WGS) entry which is preliminary data.</text>
</comment>
<keyword evidence="4" id="KW-1185">Reference proteome</keyword>
<keyword evidence="2" id="KW-1133">Transmembrane helix</keyword>
<evidence type="ECO:0000256" key="1">
    <source>
        <dbReference type="SAM" id="MobiDB-lite"/>
    </source>
</evidence>
<keyword evidence="2" id="KW-0812">Transmembrane</keyword>
<feature type="region of interest" description="Disordered" evidence="1">
    <location>
        <begin position="118"/>
        <end position="142"/>
    </location>
</feature>
<feature type="transmembrane region" description="Helical" evidence="2">
    <location>
        <begin position="21"/>
        <end position="47"/>
    </location>
</feature>
<evidence type="ECO:0000256" key="2">
    <source>
        <dbReference type="SAM" id="Phobius"/>
    </source>
</evidence>
<feature type="transmembrane region" description="Helical" evidence="2">
    <location>
        <begin position="67"/>
        <end position="91"/>
    </location>
</feature>
<dbReference type="AlphaFoldDB" id="U3A1V2"/>
<keyword evidence="2" id="KW-0472">Membrane</keyword>
<reference evidence="3 4" key="1">
    <citation type="submission" date="2013-09" db="EMBL/GenBank/DDBJ databases">
        <title>Whole genome shotgun sequence of Novosphingobium tardaugens NBRC 16725.</title>
        <authorList>
            <person name="Isaki S."/>
            <person name="Hosoyama A."/>
            <person name="Tsuchikane K."/>
            <person name="Katsumata H."/>
            <person name="Ando Y."/>
            <person name="Yamazaki S."/>
            <person name="Fujita N."/>
        </authorList>
    </citation>
    <scope>NUCLEOTIDE SEQUENCE [LARGE SCALE GENOMIC DNA]</scope>
    <source>
        <strain evidence="3 4">NBRC 16725</strain>
    </source>
</reference>
<sequence>MLKTQKSAREKPQKAPISAHPLFGAVVALWFGALFGLGSAVLPGGLYESLVNRSGLAAVLPAAAPPLGLTARLLIALAASGLGVVIGLMIARQISTAQVAAKPSRKVRALDSAPQLAIGAEDDQRPARRRSFTPAVPESTPEPVIEEATCAAPVAQDHAIEPDHYEPAYDTATEADTAGEADLADEPTLSDDRFENPLTPGTVDWDAVTVGDETFDAPALPEAVANQVDVPASEAHGDFAAAFATGHTPAPAFAAIASDAIVTDPPEPAVHAHAPQAVRAPRRRMPHPISLRPLEQLGMVELVERLAHAIHARQERTRGDSLARTPADLSPPAIVPAALRPITFDHDDDFDEFDASEAASLSLPIGDEEPAAFRVGSQTSISLAAAAMTPDDQPEEPDDGHNHAENDGYSSLLSIQKPFLPPDWDKEESDDDAPEDAQDNAMGERESLSESALSESGAALILRRPQIDHADTEQALRDALVGLQQIGRTA</sequence>
<evidence type="ECO:0000313" key="3">
    <source>
        <dbReference type="EMBL" id="GAD48733.1"/>
    </source>
</evidence>
<name>U3A1V2_9SPHN</name>
<dbReference type="RefSeq" id="WP_021689640.1">
    <property type="nucleotide sequence ID" value="NZ_BASZ01000004.1"/>
</dbReference>
<feature type="region of interest" description="Disordered" evidence="1">
    <location>
        <begin position="184"/>
        <end position="204"/>
    </location>
</feature>